<evidence type="ECO:0000259" key="3">
    <source>
        <dbReference type="Pfam" id="PF01408"/>
    </source>
</evidence>
<dbReference type="STRING" id="1123357.SAMN02745244_02149"/>
<dbReference type="SUPFAM" id="SSF51735">
    <property type="entry name" value="NAD(P)-binding Rossmann-fold domains"/>
    <property type="match status" value="1"/>
</dbReference>
<dbReference type="EMBL" id="FQZG01000037">
    <property type="protein sequence ID" value="SHJ28840.1"/>
    <property type="molecule type" value="Genomic_DNA"/>
</dbReference>
<dbReference type="PANTHER" id="PTHR42840:SF3">
    <property type="entry name" value="BINDING ROSSMANN FOLD OXIDOREDUCTASE, PUTATIVE (AFU_ORTHOLOGUE AFUA_2G10240)-RELATED"/>
    <property type="match status" value="1"/>
</dbReference>
<name>A0A1M6I341_9ACTN</name>
<feature type="domain" description="GFO/IDH/MocA-like oxidoreductase" evidence="4">
    <location>
        <begin position="127"/>
        <end position="246"/>
    </location>
</feature>
<evidence type="ECO:0000259" key="4">
    <source>
        <dbReference type="Pfam" id="PF22725"/>
    </source>
</evidence>
<dbReference type="InterPro" id="IPR055170">
    <property type="entry name" value="GFO_IDH_MocA-like_dom"/>
</dbReference>
<organism evidence="5 6">
    <name type="scientific">Tessaracoccus bendigoensis DSM 12906</name>
    <dbReference type="NCBI Taxonomy" id="1123357"/>
    <lineage>
        <taxon>Bacteria</taxon>
        <taxon>Bacillati</taxon>
        <taxon>Actinomycetota</taxon>
        <taxon>Actinomycetes</taxon>
        <taxon>Propionibacteriales</taxon>
        <taxon>Propionibacteriaceae</taxon>
        <taxon>Tessaracoccus</taxon>
    </lineage>
</organism>
<gene>
    <name evidence="5" type="ORF">SAMN02745244_02149</name>
</gene>
<dbReference type="Pfam" id="PF22725">
    <property type="entry name" value="GFO_IDH_MocA_C3"/>
    <property type="match status" value="1"/>
</dbReference>
<evidence type="ECO:0000256" key="2">
    <source>
        <dbReference type="ARBA" id="ARBA00023002"/>
    </source>
</evidence>
<protein>
    <submittedName>
        <fullName evidence="5">Myo-inositol 2-dehydrogenase / D-chiro-inositol 1-dehydrogenase</fullName>
    </submittedName>
</protein>
<comment type="similarity">
    <text evidence="1">Belongs to the Gfo/Idh/MocA family.</text>
</comment>
<evidence type="ECO:0000256" key="1">
    <source>
        <dbReference type="ARBA" id="ARBA00010928"/>
    </source>
</evidence>
<dbReference type="AlphaFoldDB" id="A0A1M6I341"/>
<dbReference type="GO" id="GO:0000166">
    <property type="term" value="F:nucleotide binding"/>
    <property type="evidence" value="ECO:0007669"/>
    <property type="project" value="InterPro"/>
</dbReference>
<sequence length="331" mass="35771">MTKFAMIGAGRIAATHARSFQDIDEAELIIVADPFAEAAQRIAAKTGAKASSDALGAIRNPDVEAVLICSPTATHVDLIRAAVDAGKAVLCEKPVDLDLGLASQLEASVPKDARVMMGFNRRFDPSFAQVNARVQKGELGKLEQVVVISRDPAPQSPEYVKTSGGIFKDMTIHDFDMVRFFLPDIVEVEAMGQNVIDPALIELEDFDGVMVTLRSASGAMATIINSRRAVFGYDQRLEVFGERGMLQAHNQLPTSVRSYGADHAEQTETYLHFFLQRYREAYACELKAFVDTLNGGGSFSPSLSDGVAALRLAVAAMQSARSGRRVEVASV</sequence>
<dbReference type="Proteomes" id="UP000184512">
    <property type="component" value="Unassembled WGS sequence"/>
</dbReference>
<dbReference type="InterPro" id="IPR000683">
    <property type="entry name" value="Gfo/Idh/MocA-like_OxRdtase_N"/>
</dbReference>
<reference evidence="5 6" key="1">
    <citation type="submission" date="2016-11" db="EMBL/GenBank/DDBJ databases">
        <authorList>
            <person name="Jaros S."/>
            <person name="Januszkiewicz K."/>
            <person name="Wedrychowicz H."/>
        </authorList>
    </citation>
    <scope>NUCLEOTIDE SEQUENCE [LARGE SCALE GENOMIC DNA]</scope>
    <source>
        <strain evidence="5 6">DSM 12906</strain>
    </source>
</reference>
<evidence type="ECO:0000313" key="5">
    <source>
        <dbReference type="EMBL" id="SHJ28840.1"/>
    </source>
</evidence>
<dbReference type="GO" id="GO:0006740">
    <property type="term" value="P:NADPH regeneration"/>
    <property type="evidence" value="ECO:0007669"/>
    <property type="project" value="TreeGrafter"/>
</dbReference>
<dbReference type="GO" id="GO:0005737">
    <property type="term" value="C:cytoplasm"/>
    <property type="evidence" value="ECO:0007669"/>
    <property type="project" value="TreeGrafter"/>
</dbReference>
<evidence type="ECO:0000313" key="6">
    <source>
        <dbReference type="Proteomes" id="UP000184512"/>
    </source>
</evidence>
<feature type="domain" description="Gfo/Idh/MocA-like oxidoreductase N-terminal" evidence="3">
    <location>
        <begin position="3"/>
        <end position="113"/>
    </location>
</feature>
<keyword evidence="2" id="KW-0560">Oxidoreductase</keyword>
<dbReference type="RefSeq" id="WP_073188080.1">
    <property type="nucleotide sequence ID" value="NZ_FQZG01000037.1"/>
</dbReference>
<dbReference type="GO" id="GO:0016491">
    <property type="term" value="F:oxidoreductase activity"/>
    <property type="evidence" value="ECO:0007669"/>
    <property type="project" value="UniProtKB-KW"/>
</dbReference>
<keyword evidence="6" id="KW-1185">Reference proteome</keyword>
<proteinExistence type="inferred from homology"/>
<dbReference type="InterPro" id="IPR030827">
    <property type="entry name" value="Myo_inos_IolG"/>
</dbReference>
<dbReference type="Gene3D" id="3.40.50.720">
    <property type="entry name" value="NAD(P)-binding Rossmann-like Domain"/>
    <property type="match status" value="1"/>
</dbReference>
<dbReference type="Pfam" id="PF01408">
    <property type="entry name" value="GFO_IDH_MocA"/>
    <property type="match status" value="1"/>
</dbReference>
<dbReference type="Gene3D" id="3.30.360.10">
    <property type="entry name" value="Dihydrodipicolinate Reductase, domain 2"/>
    <property type="match status" value="1"/>
</dbReference>
<dbReference type="PANTHER" id="PTHR42840">
    <property type="entry name" value="NAD(P)-BINDING ROSSMANN-FOLD SUPERFAMILY PROTEIN-RELATED"/>
    <property type="match status" value="1"/>
</dbReference>
<dbReference type="SUPFAM" id="SSF55347">
    <property type="entry name" value="Glyceraldehyde-3-phosphate dehydrogenase-like, C-terminal domain"/>
    <property type="match status" value="1"/>
</dbReference>
<dbReference type="OrthoDB" id="256869at2"/>
<dbReference type="InterPro" id="IPR036291">
    <property type="entry name" value="NAD(P)-bd_dom_sf"/>
</dbReference>
<dbReference type="NCBIfam" id="TIGR04380">
    <property type="entry name" value="myo_inos_iolG"/>
    <property type="match status" value="1"/>
</dbReference>
<accession>A0A1M6I341</accession>